<feature type="domain" description="Cell division protein A N-terminal" evidence="3">
    <location>
        <begin position="7"/>
        <end position="159"/>
    </location>
</feature>
<dbReference type="PaxDb" id="523841-HFX_2117"/>
<dbReference type="PATRIC" id="fig|523841.21.peg.2499"/>
<reference evidence="4 8" key="2">
    <citation type="journal article" date="2012" name="J. Bacteriol.">
        <title>Complete genome sequence of the metabolically versatile halophilic archaeon Haloferax mediterranei, a poly(3-hydroxybutyrate-co-3-hydroxyvalerate) producer.</title>
        <authorList>
            <person name="Han J."/>
            <person name="Zhang F."/>
            <person name="Hou J."/>
            <person name="Liu X."/>
            <person name="Li M."/>
            <person name="Liu H."/>
            <person name="Cai L."/>
            <person name="Zhang B."/>
            <person name="Chen Y."/>
            <person name="Zhou J."/>
            <person name="Hu S."/>
            <person name="Xiang H."/>
        </authorList>
    </citation>
    <scope>NUCLEOTIDE SEQUENCE [LARGE SCALE GENOMIC DNA]</scope>
    <source>
        <strain evidence="8">ATCC 33500 / DSM 1411 / JCM 8866 / NBRC 14739 / NCIMB 2177 / R-4</strain>
        <strain evidence="4">CGMCC 1.2087</strain>
    </source>
</reference>
<feature type="region of interest" description="Disordered" evidence="1">
    <location>
        <begin position="162"/>
        <end position="182"/>
    </location>
</feature>
<dbReference type="GeneID" id="40154972"/>
<reference evidence="6 9" key="3">
    <citation type="journal article" date="2014" name="PLoS Genet.">
        <title>Phylogenetically driven sequencing of extremely halophilic archaea reveals strategies for static and dynamic osmo-response.</title>
        <authorList>
            <person name="Becker E.A."/>
            <person name="Seitzer P.M."/>
            <person name="Tritt A."/>
            <person name="Larsen D."/>
            <person name="Krusor M."/>
            <person name="Yao A.I."/>
            <person name="Wu D."/>
            <person name="Madern D."/>
            <person name="Eisen J.A."/>
            <person name="Darling A.E."/>
            <person name="Facciotti M.T."/>
        </authorList>
    </citation>
    <scope>NUCLEOTIDE SEQUENCE [LARGE SCALE GENOMIC DNA]</scope>
    <source>
        <strain evidence="6">ATCC 33500</strain>
        <strain evidence="9">ATCC 33500 / DSM 1411 / JCM 8866 / NBRC 14739 / NCIMB 2177 / R-4</strain>
    </source>
</reference>
<dbReference type="HOGENOM" id="CLU_080901_0_0_2"/>
<keyword evidence="2" id="KW-0812">Transmembrane</keyword>
<dbReference type="InterPro" id="IPR055563">
    <property type="entry name" value="CdpA_N"/>
</dbReference>
<evidence type="ECO:0000313" key="6">
    <source>
        <dbReference type="EMBL" id="ELZ99770.1"/>
    </source>
</evidence>
<dbReference type="OrthoDB" id="157486at2157"/>
<reference evidence="4" key="5">
    <citation type="submission" date="2014-05" db="EMBL/GenBank/DDBJ databases">
        <authorList>
            <person name="Wang L."/>
            <person name="Yang H."/>
            <person name="Xiang H."/>
        </authorList>
    </citation>
    <scope>NUCLEOTIDE SEQUENCE</scope>
    <source>
        <strain evidence="4">CGMCC 1.2087</strain>
    </source>
</reference>
<dbReference type="EMBL" id="CP039139">
    <property type="protein sequence ID" value="QCQ73947.1"/>
    <property type="molecule type" value="Genomic_DNA"/>
</dbReference>
<evidence type="ECO:0000313" key="10">
    <source>
        <dbReference type="Proteomes" id="UP000027075"/>
    </source>
</evidence>
<evidence type="ECO:0000256" key="2">
    <source>
        <dbReference type="SAM" id="Phobius"/>
    </source>
</evidence>
<evidence type="ECO:0000259" key="3">
    <source>
        <dbReference type="Pfam" id="PF23600"/>
    </source>
</evidence>
<dbReference type="AlphaFoldDB" id="I3R6E8"/>
<feature type="transmembrane region" description="Helical" evidence="2">
    <location>
        <begin position="133"/>
        <end position="154"/>
    </location>
</feature>
<feature type="transmembrane region" description="Helical" evidence="2">
    <location>
        <begin position="69"/>
        <end position="88"/>
    </location>
</feature>
<name>I3R6E8_HALMT</name>
<reference evidence="7 11" key="6">
    <citation type="submission" date="2019-04" db="EMBL/GenBank/DDBJ databases">
        <title>Methylomes of two halophilic Archaea, Haloarcula marismortui and Haloferax mediterranei.</title>
        <authorList>
            <person name="DasSarma S."/>
            <person name="DasSarma P."/>
            <person name="DasSarma S."/>
            <person name="Fomenkov A."/>
            <person name="Vincze T."/>
            <person name="Anton B.P."/>
            <person name="Roberts R.J."/>
        </authorList>
    </citation>
    <scope>NUCLEOTIDE SEQUENCE [LARGE SCALE GENOMIC DNA]</scope>
    <source>
        <strain evidence="7">ATCC 33500</strain>
        <strain evidence="11">ATCC 33500 / DSM 1411 / JCM 8866 / NBRC 14739 / NCIMB 2177 / R-4</strain>
    </source>
</reference>
<dbReference type="Proteomes" id="UP000011603">
    <property type="component" value="Unassembled WGS sequence"/>
</dbReference>
<gene>
    <name evidence="4" type="ordered locus">HFX_2117</name>
    <name evidence="5" type="ORF">BM92_11335</name>
    <name evidence="6" type="ORF">C439_12379</name>
    <name evidence="7" type="ORF">E6P09_01105</name>
</gene>
<feature type="transmembrane region" description="Helical" evidence="2">
    <location>
        <begin position="26"/>
        <end position="49"/>
    </location>
</feature>
<feature type="transmembrane region" description="Helical" evidence="2">
    <location>
        <begin position="95"/>
        <end position="113"/>
    </location>
</feature>
<evidence type="ECO:0000313" key="11">
    <source>
        <dbReference type="Proteomes" id="UP000299011"/>
    </source>
</evidence>
<sequence>MTSDGQNRLLALYRHYVGSDPDETTVYLGFALFFTAIGLLAVALATVIWSGGVPPENIFKYELREVAGVTGAIGIPLLLTSVVVLLPTKYRLPTIIVAVVGLIICAVGVNQFVTAYPHNWNVGAAADQSGEIVGIYAIGAVAVVAASGTTLVGFQLARARTPEPSAADNNADGDDGVDEEAVSEQVRRDMDEALSNTELSWGGVRKKETTRLKLDTSSVDDIDRSSFENAKVTETRGGSVDDAVSGLQGLRGGEKETAVGESTDDQATALSELRKQQQATEEAESTGLLDRIRGLFS</sequence>
<evidence type="ECO:0000313" key="8">
    <source>
        <dbReference type="Proteomes" id="UP000006469"/>
    </source>
</evidence>
<dbReference type="Proteomes" id="UP000027075">
    <property type="component" value="Chromosome"/>
</dbReference>
<keyword evidence="2" id="KW-0472">Membrane</keyword>
<dbReference type="RefSeq" id="WP_004059525.1">
    <property type="nucleotide sequence ID" value="NC_017941.2"/>
</dbReference>
<evidence type="ECO:0000313" key="5">
    <source>
        <dbReference type="EMBL" id="AHZ23192.1"/>
    </source>
</evidence>
<protein>
    <submittedName>
        <fullName evidence="4 6">Permease</fullName>
    </submittedName>
</protein>
<dbReference type="EMBL" id="CP007551">
    <property type="protein sequence ID" value="AHZ23192.1"/>
    <property type="molecule type" value="Genomic_DNA"/>
</dbReference>
<evidence type="ECO:0000313" key="7">
    <source>
        <dbReference type="EMBL" id="QCQ73947.1"/>
    </source>
</evidence>
<dbReference type="Pfam" id="PF23600">
    <property type="entry name" value="CdpA_N"/>
    <property type="match status" value="1"/>
</dbReference>
<reference evidence="5 10" key="4">
    <citation type="submission" date="2014-04" db="EMBL/GenBank/DDBJ databases">
        <title>Transcriptional profiles of Haloferax mediterranei on the basis of nitrogen availability.</title>
        <authorList>
            <person name="Bautista V."/>
        </authorList>
    </citation>
    <scope>NUCLEOTIDE SEQUENCE [LARGE SCALE GENOMIC DNA]</scope>
    <source>
        <strain evidence="5">ATCC 33500</strain>
        <strain evidence="10">ATCC 33500 / DSM 1411 / JCM 8866 / NBRC 14739 / NCIMB 2177 / R-4</strain>
    </source>
</reference>
<dbReference type="EMBL" id="CP001868">
    <property type="protein sequence ID" value="AFK19808.1"/>
    <property type="molecule type" value="Genomic_DNA"/>
</dbReference>
<dbReference type="eggNOG" id="arCOG02827">
    <property type="taxonomic scope" value="Archaea"/>
</dbReference>
<evidence type="ECO:0000313" key="9">
    <source>
        <dbReference type="Proteomes" id="UP000011603"/>
    </source>
</evidence>
<proteinExistence type="predicted"/>
<evidence type="ECO:0000256" key="1">
    <source>
        <dbReference type="SAM" id="MobiDB-lite"/>
    </source>
</evidence>
<keyword evidence="2" id="KW-1133">Transmembrane helix</keyword>
<evidence type="ECO:0000313" key="4">
    <source>
        <dbReference type="EMBL" id="AFK19808.1"/>
    </source>
</evidence>
<accession>I3R6E8</accession>
<dbReference type="Proteomes" id="UP000006469">
    <property type="component" value="Chromosome"/>
</dbReference>
<reference evidence="4" key="1">
    <citation type="journal article" date="2012" name="Appl. Environ. Microbiol.">
        <title>Identification of the haloarchaeal phasin (PhaP) that functions in polyhydroxyalkanoate accumulation and granule formation in Haloferax mediterranei.</title>
        <authorList>
            <person name="Cai S."/>
            <person name="Cai L."/>
            <person name="Liu H."/>
            <person name="Liu X."/>
            <person name="Han J."/>
            <person name="Zhou J."/>
            <person name="Xiang H."/>
        </authorList>
    </citation>
    <scope>NUCLEOTIDE SEQUENCE</scope>
    <source>
        <strain evidence="4">CGMCC 1.2087</strain>
    </source>
</reference>
<dbReference type="KEGG" id="hme:HFX_2117"/>
<dbReference type="Proteomes" id="UP000299011">
    <property type="component" value="Chromosome"/>
</dbReference>
<keyword evidence="9" id="KW-1185">Reference proteome</keyword>
<dbReference type="EMBL" id="AOLO01000010">
    <property type="protein sequence ID" value="ELZ99770.1"/>
    <property type="molecule type" value="Genomic_DNA"/>
</dbReference>
<organism evidence="4 8">
    <name type="scientific">Haloferax mediterranei (strain ATCC 33500 / DSM 1411 / JCM 8866 / NBRC 14739 / NCIMB 2177 / R-4)</name>
    <name type="common">Halobacterium mediterranei</name>
    <dbReference type="NCBI Taxonomy" id="523841"/>
    <lineage>
        <taxon>Archaea</taxon>
        <taxon>Methanobacteriati</taxon>
        <taxon>Methanobacteriota</taxon>
        <taxon>Stenosarchaea group</taxon>
        <taxon>Halobacteria</taxon>
        <taxon>Halobacteriales</taxon>
        <taxon>Haloferacaceae</taxon>
        <taxon>Haloferax</taxon>
    </lineage>
</organism>
<dbReference type="STRING" id="523841.HFX_2117"/>
<feature type="compositionally biased region" description="Acidic residues" evidence="1">
    <location>
        <begin position="171"/>
        <end position="182"/>
    </location>
</feature>